<dbReference type="EMBL" id="CP029803">
    <property type="protein sequence ID" value="AWT59727.1"/>
    <property type="molecule type" value="Genomic_DNA"/>
</dbReference>
<evidence type="ECO:0000313" key="2">
    <source>
        <dbReference type="Proteomes" id="UP000247465"/>
    </source>
</evidence>
<organism evidence="1 2">
    <name type="scientific">Candidatus Moanibacter tarae</name>
    <dbReference type="NCBI Taxonomy" id="2200854"/>
    <lineage>
        <taxon>Bacteria</taxon>
        <taxon>Pseudomonadati</taxon>
        <taxon>Verrucomicrobiota</taxon>
        <taxon>Opitutia</taxon>
        <taxon>Puniceicoccales</taxon>
        <taxon>Puniceicoccales incertae sedis</taxon>
        <taxon>Candidatus Moanibacter</taxon>
    </lineage>
</organism>
<sequence length="211" mass="23582">MSRILNIGERVELFPMDIHFHDISLAFYQKEKQKGTRYLIHSYSRIEGIDDRITFVRDSAKLLGGLESQEDGLLYFSCESEHLAGAKRIFLEACKIATGDKVPMLPLEIDDKKAGCRIFISSLGNGGYEVTAEKNNEKVNRRVDLIARGLSRLGEMELDPSVLGKVTFPCGHPHDSLISLLLKRAPNVRAVLREQEAALTRGMLAAPSQQK</sequence>
<dbReference type="AlphaFoldDB" id="A0A2Z4AI18"/>
<accession>A0A2Z4AI18</accession>
<protein>
    <submittedName>
        <fullName evidence="1">Uncharacterized protein</fullName>
    </submittedName>
</protein>
<evidence type="ECO:0000313" key="1">
    <source>
        <dbReference type="EMBL" id="AWT59727.1"/>
    </source>
</evidence>
<dbReference type="KEGG" id="mtar:DF168_00921"/>
<proteinExistence type="predicted"/>
<reference evidence="1 2" key="1">
    <citation type="submission" date="2018-06" db="EMBL/GenBank/DDBJ databases">
        <title>Draft Genome Sequence of a Novel Marine Bacterium Related to the Verrucomicrobia.</title>
        <authorList>
            <person name="Vosseberg J."/>
            <person name="Martijn J."/>
            <person name="Ettema T.J.G."/>
        </authorList>
    </citation>
    <scope>NUCLEOTIDE SEQUENCE [LARGE SCALE GENOMIC DNA]</scope>
    <source>
        <strain evidence="1">TARA_B100001123</strain>
    </source>
</reference>
<gene>
    <name evidence="1" type="ORF">DF168_00921</name>
</gene>
<name>A0A2Z4AI18_9BACT</name>
<dbReference type="Proteomes" id="UP000247465">
    <property type="component" value="Chromosome"/>
</dbReference>